<feature type="domain" description="Endonuclease/exonuclease/phosphatase" evidence="2">
    <location>
        <begin position="80"/>
        <end position="349"/>
    </location>
</feature>
<dbReference type="InterPro" id="IPR036691">
    <property type="entry name" value="Endo/exonu/phosph_ase_sf"/>
</dbReference>
<name>A0A9D9J1M0_9BACT</name>
<protein>
    <submittedName>
        <fullName evidence="3">Endonuclease/exonuclease/phosphatase family protein</fullName>
    </submittedName>
</protein>
<keyword evidence="1" id="KW-0812">Transmembrane</keyword>
<reference evidence="3" key="1">
    <citation type="submission" date="2020-10" db="EMBL/GenBank/DDBJ databases">
        <authorList>
            <person name="Gilroy R."/>
        </authorList>
    </citation>
    <scope>NUCLEOTIDE SEQUENCE</scope>
    <source>
        <strain evidence="3">B3-2255</strain>
    </source>
</reference>
<dbReference type="GO" id="GO:0004519">
    <property type="term" value="F:endonuclease activity"/>
    <property type="evidence" value="ECO:0007669"/>
    <property type="project" value="UniProtKB-KW"/>
</dbReference>
<dbReference type="InterPro" id="IPR005135">
    <property type="entry name" value="Endo/exonuclease/phosphatase"/>
</dbReference>
<evidence type="ECO:0000313" key="4">
    <source>
        <dbReference type="Proteomes" id="UP000823772"/>
    </source>
</evidence>
<keyword evidence="1" id="KW-1133">Transmembrane helix</keyword>
<dbReference type="AlphaFoldDB" id="A0A9D9J1M0"/>
<keyword evidence="3" id="KW-0255">Endonuclease</keyword>
<feature type="transmembrane region" description="Helical" evidence="1">
    <location>
        <begin position="12"/>
        <end position="35"/>
    </location>
</feature>
<accession>A0A9D9J1M0</accession>
<dbReference type="EMBL" id="JADILY010000063">
    <property type="protein sequence ID" value="MBO8481498.1"/>
    <property type="molecule type" value="Genomic_DNA"/>
</dbReference>
<keyword evidence="3" id="KW-0378">Hydrolase</keyword>
<evidence type="ECO:0000259" key="2">
    <source>
        <dbReference type="Pfam" id="PF03372"/>
    </source>
</evidence>
<keyword evidence="3" id="KW-0540">Nuclease</keyword>
<dbReference type="Pfam" id="PF03372">
    <property type="entry name" value="Exo_endo_phos"/>
    <property type="match status" value="1"/>
</dbReference>
<dbReference type="SUPFAM" id="SSF56219">
    <property type="entry name" value="DNase I-like"/>
    <property type="match status" value="1"/>
</dbReference>
<dbReference type="Proteomes" id="UP000823772">
    <property type="component" value="Unassembled WGS sequence"/>
</dbReference>
<organism evidence="3 4">
    <name type="scientific">Candidatus Merdivivens faecigallinarum</name>
    <dbReference type="NCBI Taxonomy" id="2840871"/>
    <lineage>
        <taxon>Bacteria</taxon>
        <taxon>Pseudomonadati</taxon>
        <taxon>Bacteroidota</taxon>
        <taxon>Bacteroidia</taxon>
        <taxon>Bacteroidales</taxon>
        <taxon>Muribaculaceae</taxon>
        <taxon>Muribaculaceae incertae sedis</taxon>
        <taxon>Candidatus Merdivivens</taxon>
    </lineage>
</organism>
<dbReference type="Gene3D" id="3.60.10.10">
    <property type="entry name" value="Endonuclease/exonuclease/phosphatase"/>
    <property type="match status" value="1"/>
</dbReference>
<sequence>MKAFPACIKIFLKTVLWAAVVSVVLVLVFLAVGVMTDFRPDGREPVYEYAGKWLCGSSGGYSGVAVPESGKIIPDTLKIVTWNIGYGGLGDDMDFFYDGGTRMRCSEERTRENLAAIVCELKSMDADIYLLQEVDEASRRSYMINELELLREAFPDYCLYFAYNYKSFFVPIPLSNPLGKVSSGVAILSRYRPEKVERLSYPSRFPFPVSMFNLKRCLLAAGYRLPDGSRLVIGNTHNTAYDTGGMRLQETDFLAGWADSLCREGAVVLVGGDWNQYPPGYVPSEEETSNPHFAVAPLDLSGLGACGRVVYDADEKTLRYLDKPFSEGPVQSVTDYFFISGGLHAGQAEICGNSGFRHGDHKPVEINIVL</sequence>
<reference evidence="3" key="2">
    <citation type="journal article" date="2021" name="PeerJ">
        <title>Extensive microbial diversity within the chicken gut microbiome revealed by metagenomics and culture.</title>
        <authorList>
            <person name="Gilroy R."/>
            <person name="Ravi A."/>
            <person name="Getino M."/>
            <person name="Pursley I."/>
            <person name="Horton D.L."/>
            <person name="Alikhan N.F."/>
            <person name="Baker D."/>
            <person name="Gharbi K."/>
            <person name="Hall N."/>
            <person name="Watson M."/>
            <person name="Adriaenssens E.M."/>
            <person name="Foster-Nyarko E."/>
            <person name="Jarju S."/>
            <person name="Secka A."/>
            <person name="Antonio M."/>
            <person name="Oren A."/>
            <person name="Chaudhuri R.R."/>
            <person name="La Ragione R."/>
            <person name="Hildebrand F."/>
            <person name="Pallen M.J."/>
        </authorList>
    </citation>
    <scope>NUCLEOTIDE SEQUENCE</scope>
    <source>
        <strain evidence="3">B3-2255</strain>
    </source>
</reference>
<evidence type="ECO:0000313" key="3">
    <source>
        <dbReference type="EMBL" id="MBO8481498.1"/>
    </source>
</evidence>
<comment type="caution">
    <text evidence="3">The sequence shown here is derived from an EMBL/GenBank/DDBJ whole genome shotgun (WGS) entry which is preliminary data.</text>
</comment>
<gene>
    <name evidence="3" type="ORF">IAC87_03000</name>
</gene>
<keyword evidence="1" id="KW-0472">Membrane</keyword>
<proteinExistence type="predicted"/>
<evidence type="ECO:0000256" key="1">
    <source>
        <dbReference type="SAM" id="Phobius"/>
    </source>
</evidence>